<dbReference type="AlphaFoldDB" id="A0A8S0WZA5"/>
<feature type="binding site" evidence="8">
    <location>
        <position position="180"/>
    </location>
    <ligand>
        <name>Zn(2+)</name>
        <dbReference type="ChEBI" id="CHEBI:29105"/>
        <label>1</label>
    </ligand>
</feature>
<dbReference type="PANTHER" id="PTHR32481:SF0">
    <property type="entry name" value="AMINOPEPTIDASE YPDE-RELATED"/>
    <property type="match status" value="1"/>
</dbReference>
<evidence type="ECO:0000256" key="1">
    <source>
        <dbReference type="ARBA" id="ARBA00006272"/>
    </source>
</evidence>
<feature type="binding site" evidence="8">
    <location>
        <position position="235"/>
    </location>
    <ligand>
        <name>Zn(2+)</name>
        <dbReference type="ChEBI" id="CHEBI:29105"/>
        <label>1</label>
    </ligand>
</feature>
<dbReference type="PANTHER" id="PTHR32481">
    <property type="entry name" value="AMINOPEPTIDASE"/>
    <property type="match status" value="1"/>
</dbReference>
<accession>A0A8S0WZA5</accession>
<dbReference type="SUPFAM" id="SSF101821">
    <property type="entry name" value="Aminopeptidase/glucanase lid domain"/>
    <property type="match status" value="1"/>
</dbReference>
<reference evidence="9" key="2">
    <citation type="submission" date="2020-01" db="EMBL/GenBank/DDBJ databases">
        <authorList>
            <person name="Hornung B."/>
        </authorList>
    </citation>
    <scope>NUCLEOTIDE SEQUENCE</scope>
    <source>
        <strain evidence="9">PacBioINE</strain>
    </source>
</reference>
<dbReference type="InterPro" id="IPR008007">
    <property type="entry name" value="Peptidase_M42"/>
</dbReference>
<sequence>MADTQMERTENFLRVLSEGSGVSGYESSLAPFLEKEFSAWADRVYTDKFGNLYAGKDGKSGKYTVMLAAHMDEVGLVVTQVDERGFVRFTDVAGIDARTLLGQEVVIHGGREVAGVIGSMPPHLLRATEVGQALRMENLGVDVALPAEAARALIQVGDIITIKRRVRKLLNQVLAGKAFDDRAGVAVMAVCLEELSERNFQPNVVAVATAQEEVGLRGALTAAFSLHPDLGIAIDVTHAAGPDSPAALELGKGPAIALGANIHPAIYRQLVETARSARLPYQVEPIPGTSGTDAWTMQVSREGIPTGLLSVPLRYMHTSVETLDLQDVVLTGKLLAEFIADLPEEGEELLCF</sequence>
<gene>
    <name evidence="9" type="ORF">DEACI_2551</name>
    <name evidence="10" type="ORF">DEACI_2751</name>
</gene>
<dbReference type="Gene3D" id="3.40.630.10">
    <property type="entry name" value="Zn peptidases"/>
    <property type="match status" value="1"/>
</dbReference>
<protein>
    <submittedName>
        <fullName evidence="9">Peptidase M42, domain 2</fullName>
    </submittedName>
    <submittedName>
        <fullName evidence="10">Tetrahedral aminopeptidase</fullName>
    </submittedName>
</protein>
<dbReference type="KEGG" id="aacx:DEACI_2551"/>
<dbReference type="Proteomes" id="UP001071230">
    <property type="component" value="Unassembled WGS sequence"/>
</dbReference>
<dbReference type="GO" id="GO:0004177">
    <property type="term" value="F:aminopeptidase activity"/>
    <property type="evidence" value="ECO:0007669"/>
    <property type="project" value="UniProtKB-UniRule"/>
</dbReference>
<feature type="binding site" evidence="8">
    <location>
        <position position="317"/>
    </location>
    <ligand>
        <name>Zn(2+)</name>
        <dbReference type="ChEBI" id="CHEBI:29105"/>
        <label>2</label>
    </ligand>
</feature>
<dbReference type="GO" id="GO:0006508">
    <property type="term" value="P:proteolysis"/>
    <property type="evidence" value="ECO:0007669"/>
    <property type="project" value="UniProtKB-KW"/>
</dbReference>
<evidence type="ECO:0000313" key="10">
    <source>
        <dbReference type="EMBL" id="CEJ08275.1"/>
    </source>
</evidence>
<dbReference type="EMBL" id="CDGJ01000078">
    <property type="protein sequence ID" value="CEJ08275.1"/>
    <property type="molecule type" value="Genomic_DNA"/>
</dbReference>
<keyword evidence="11" id="KW-1185">Reference proteome</keyword>
<evidence type="ECO:0000256" key="5">
    <source>
        <dbReference type="ARBA" id="ARBA00022801"/>
    </source>
</evidence>
<feature type="binding site" evidence="8">
    <location>
        <position position="213"/>
    </location>
    <ligand>
        <name>Zn(2+)</name>
        <dbReference type="ChEBI" id="CHEBI:29105"/>
        <label>2</label>
    </ligand>
</feature>
<dbReference type="InterPro" id="IPR051464">
    <property type="entry name" value="Peptidase_M42_aminopept"/>
</dbReference>
<evidence type="ECO:0000256" key="7">
    <source>
        <dbReference type="PIRSR" id="PIRSR001123-1"/>
    </source>
</evidence>
<dbReference type="PIRSF" id="PIRSF001123">
    <property type="entry name" value="PepA_GA"/>
    <property type="match status" value="1"/>
</dbReference>
<evidence type="ECO:0000256" key="3">
    <source>
        <dbReference type="ARBA" id="ARBA00022670"/>
    </source>
</evidence>
<dbReference type="Proteomes" id="UP000836597">
    <property type="component" value="Chromosome"/>
</dbReference>
<feature type="binding site" evidence="8">
    <location>
        <position position="70"/>
    </location>
    <ligand>
        <name>Zn(2+)</name>
        <dbReference type="ChEBI" id="CHEBI:29105"/>
        <label>1</label>
    </ligand>
</feature>
<keyword evidence="3" id="KW-0645">Protease</keyword>
<organism evidence="9">
    <name type="scientific">Acididesulfobacillus acetoxydans</name>
    <dbReference type="NCBI Taxonomy" id="1561005"/>
    <lineage>
        <taxon>Bacteria</taxon>
        <taxon>Bacillati</taxon>
        <taxon>Bacillota</taxon>
        <taxon>Clostridia</taxon>
        <taxon>Eubacteriales</taxon>
        <taxon>Peptococcaceae</taxon>
        <taxon>Acididesulfobacillus</taxon>
    </lineage>
</organism>
<proteinExistence type="inferred from homology"/>
<dbReference type="GO" id="GO:0046872">
    <property type="term" value="F:metal ion binding"/>
    <property type="evidence" value="ECO:0007669"/>
    <property type="project" value="UniProtKB-UniRule"/>
</dbReference>
<keyword evidence="5" id="KW-0378">Hydrolase</keyword>
<evidence type="ECO:0000313" key="11">
    <source>
        <dbReference type="Proteomes" id="UP001071230"/>
    </source>
</evidence>
<keyword evidence="2 10" id="KW-0031">Aminopeptidase</keyword>
<evidence type="ECO:0000256" key="4">
    <source>
        <dbReference type="ARBA" id="ARBA00022723"/>
    </source>
</evidence>
<comment type="cofactor">
    <cofactor evidence="8">
        <name>a divalent metal cation</name>
        <dbReference type="ChEBI" id="CHEBI:60240"/>
    </cofactor>
    <text evidence="8">Binds 2 divalent metal cations per subunit.</text>
</comment>
<dbReference type="Gene3D" id="2.40.30.40">
    <property type="entry name" value="Peptidase M42, domain 2"/>
    <property type="match status" value="1"/>
</dbReference>
<dbReference type="SUPFAM" id="SSF53187">
    <property type="entry name" value="Zn-dependent exopeptidases"/>
    <property type="match status" value="1"/>
</dbReference>
<name>A0A8S0WZA5_9FIRM</name>
<evidence type="ECO:0000313" key="9">
    <source>
        <dbReference type="EMBL" id="CAA7601881.1"/>
    </source>
</evidence>
<dbReference type="RefSeq" id="WP_240985346.1">
    <property type="nucleotide sequence ID" value="NZ_CDGJ01000078.1"/>
</dbReference>
<comment type="similarity">
    <text evidence="1 6">Belongs to the peptidase M42 family.</text>
</comment>
<evidence type="ECO:0000256" key="2">
    <source>
        <dbReference type="ARBA" id="ARBA00022438"/>
    </source>
</evidence>
<evidence type="ECO:0000256" key="8">
    <source>
        <dbReference type="PIRSR" id="PIRSR001123-2"/>
    </source>
</evidence>
<dbReference type="InterPro" id="IPR023367">
    <property type="entry name" value="Peptidase_M42_dom2"/>
</dbReference>
<feature type="active site" description="Proton acceptor" evidence="7">
    <location>
        <position position="212"/>
    </location>
</feature>
<keyword evidence="4 8" id="KW-0479">Metal-binding</keyword>
<reference evidence="10" key="1">
    <citation type="submission" date="2014-11" db="EMBL/GenBank/DDBJ databases">
        <authorList>
            <person name="Hornung B.V."/>
        </authorList>
    </citation>
    <scope>NUCLEOTIDE SEQUENCE</scope>
    <source>
        <strain evidence="10">INE</strain>
    </source>
</reference>
<evidence type="ECO:0000256" key="6">
    <source>
        <dbReference type="PIRNR" id="PIRNR001123"/>
    </source>
</evidence>
<feature type="binding site" evidence="8">
    <location>
        <position position="180"/>
    </location>
    <ligand>
        <name>Zn(2+)</name>
        <dbReference type="ChEBI" id="CHEBI:29105"/>
        <label>2</label>
    </ligand>
</feature>
<dbReference type="Pfam" id="PF05343">
    <property type="entry name" value="Peptidase_M42"/>
    <property type="match status" value="1"/>
</dbReference>
<dbReference type="EMBL" id="LR746496">
    <property type="protein sequence ID" value="CAA7601881.1"/>
    <property type="molecule type" value="Genomic_DNA"/>
</dbReference>